<protein>
    <recommendedName>
        <fullName evidence="7">FERM and PDZ domain-containing protein 4</fullName>
    </recommendedName>
</protein>
<evidence type="ECO:0000259" key="3">
    <source>
        <dbReference type="PROSITE" id="PS50106"/>
    </source>
</evidence>
<dbReference type="Proteomes" id="UP001359485">
    <property type="component" value="Unassembled WGS sequence"/>
</dbReference>
<dbReference type="InterPro" id="IPR036034">
    <property type="entry name" value="PDZ_sf"/>
</dbReference>
<proteinExistence type="predicted"/>
<dbReference type="Gene3D" id="2.30.42.10">
    <property type="match status" value="1"/>
</dbReference>
<dbReference type="SUPFAM" id="SSF50156">
    <property type="entry name" value="PDZ domain-like"/>
    <property type="match status" value="1"/>
</dbReference>
<dbReference type="InterPro" id="IPR014352">
    <property type="entry name" value="FERM/acyl-CoA-bd_prot_sf"/>
</dbReference>
<feature type="domain" description="Ras-associating" evidence="4">
    <location>
        <begin position="187"/>
        <end position="276"/>
    </location>
</feature>
<dbReference type="Pfam" id="PF00373">
    <property type="entry name" value="FERM_M"/>
    <property type="match status" value="1"/>
</dbReference>
<dbReference type="Gene3D" id="1.20.1420.10">
    <property type="entry name" value="Talin, central domain"/>
    <property type="match status" value="1"/>
</dbReference>
<dbReference type="Gene3D" id="3.10.20.90">
    <property type="entry name" value="Phosphatidylinositol 3-kinase Catalytic Subunit, Chain A, domain 1"/>
    <property type="match status" value="1"/>
</dbReference>
<feature type="compositionally biased region" description="Acidic residues" evidence="1">
    <location>
        <begin position="710"/>
        <end position="719"/>
    </location>
</feature>
<evidence type="ECO:0000259" key="4">
    <source>
        <dbReference type="PROSITE" id="PS50200"/>
    </source>
</evidence>
<dbReference type="PANTHER" id="PTHR46221:SF3">
    <property type="entry name" value="FERM AND PDZ DOMAIN-CONTAINING PROTEIN 4"/>
    <property type="match status" value="1"/>
</dbReference>
<keyword evidence="6" id="KW-1185">Reference proteome</keyword>
<dbReference type="SMART" id="SM00228">
    <property type="entry name" value="PDZ"/>
    <property type="match status" value="1"/>
</dbReference>
<dbReference type="CDD" id="cd17088">
    <property type="entry name" value="FERM_F1_FRMPD1_like"/>
    <property type="match status" value="1"/>
</dbReference>
<dbReference type="Pfam" id="PF00595">
    <property type="entry name" value="PDZ"/>
    <property type="match status" value="1"/>
</dbReference>
<feature type="region of interest" description="Disordered" evidence="1">
    <location>
        <begin position="640"/>
        <end position="680"/>
    </location>
</feature>
<dbReference type="InterPro" id="IPR029071">
    <property type="entry name" value="Ubiquitin-like_domsf"/>
</dbReference>
<dbReference type="CDD" id="cd14473">
    <property type="entry name" value="FERM_B-lobe"/>
    <property type="match status" value="1"/>
</dbReference>
<evidence type="ECO:0000313" key="5">
    <source>
        <dbReference type="EMBL" id="KAK6641737.1"/>
    </source>
</evidence>
<sequence>MSDLTSPVPSDLLSGIKPFHLDSGTECHHLNKTTTYEDPRKDWSEEPPLPREVTLTRHPELGFGFVAGSEKPVIVRFVTEGGPSVDLLQPGDQILSVNGENVKKAPRDHVIKLVRACKEVVRLTVCQPPLDNSNRKSALLSAAKKAKLRSHPSRVRFAEGVVVNGSPLFPPSMFSNGESSIPVLPNVLKVYLENGQTKSFKYDSSTTVQDVVTSLLQKLCIWSSEHFSLVVEHFKSLRRNKLTLLDPRESVARVAARPGSHNLRCLFRVTFMPKDAAELAQKDLVAFEYLYMQCCNDVVQERYAPELKYDLALRLAALHIHQHALAHNLAGKLTIKSVEREFGLERFVPVSLMATMKRKELRKLLAHFLKLNQNILTGQKSLTSFQAKLHYLNIVGELPSYGAKCFSTNIRDANMETVLLVSPKFGISQILGIRNSVPVGLADLEDMRALVVRREDELSRIVRIFLTNRELTFSLEDRDAEELVLVLRGYYHLFTGDDLEVDEERDPWPEDCAPLYMSPHEVRPAPWSYATANESRSRIINFSVTPSYQSSPSSVRAKLNGHVGGKPSLLPGEPKCGVDSNMNIKSNSTGDHRNYFHQNGDVQDGDTHPIIPKINNTKNDEVLKRVAEMQALVMTSEQYLTEQREGAQHPPNKLTKLQEEEDSEGSHVSSGESEIPAPGELKHSDSLLLLTQVPNSTDDLEDVVRRLEIDDPEPSESDTDSASTPAGSPSQKARATDKNRQSTQSFGLHSPDALGTTSCAFQNYIQRLKEGSDLPFELVDGAFYFDPDIIDLTNIPPPATPDDGVNPLPVQPSLPPTPFADTAENKVEPSIYWGEEEQESMTATGEPDELEAFLATVAVAPPDRAHKITSEEIMSYIIPPPPKTSSSFGTNTGENNIKGDNCREPLRPFFRRNSFEAEPIVRQNGHVTYSPKLSWKESPMSCGRTGQFTPGWDGRLTRRGGPEISLRVQKLVKVSEWPQKNGPLKLSLVGVGDGGDRCPCGLSKAPSSYDSLPRSLMRGNSNSPETKCYRTISKDCCNQVDKEISQFGTLTKPVSGRNLSAEIPGRDVSAVTNQQPMNNYPVHTYRNGLVMYRMEGQPSPEHRGQQKCNPEFRDKICKGGVWSGPMMKREDLLTRCDDTLGILLVRLDQLAAECDKAQYQGGGHNMNEEKFQVAKDAVTEEACELVAVSRNLVKQLTSTSTDSELAESCSGCLDRLKKLCERCAEMSAHTGAPVHTRNIILRVHDVASACRKVLRRPTTQQSEHLAEMLTSLLRSLRVFE</sequence>
<dbReference type="PANTHER" id="PTHR46221">
    <property type="entry name" value="FERM AND PDZ DOMAIN-CONTAINING PROTEIN FAMILY MEMBER"/>
    <property type="match status" value="1"/>
</dbReference>
<dbReference type="InterPro" id="IPR001478">
    <property type="entry name" value="PDZ"/>
</dbReference>
<dbReference type="InterPro" id="IPR035963">
    <property type="entry name" value="FERM_2"/>
</dbReference>
<dbReference type="SMART" id="SM00295">
    <property type="entry name" value="B41"/>
    <property type="match status" value="1"/>
</dbReference>
<dbReference type="InterPro" id="IPR019749">
    <property type="entry name" value="Band_41_domain"/>
</dbReference>
<feature type="domain" description="FERM" evidence="2">
    <location>
        <begin position="186"/>
        <end position="498"/>
    </location>
</feature>
<name>A0ABR1BEJ4_POLSC</name>
<dbReference type="PROSITE" id="PS50200">
    <property type="entry name" value="RA"/>
    <property type="match status" value="1"/>
</dbReference>
<evidence type="ECO:0000313" key="6">
    <source>
        <dbReference type="Proteomes" id="UP001359485"/>
    </source>
</evidence>
<dbReference type="EMBL" id="JAWJWF010000001">
    <property type="protein sequence ID" value="KAK6641737.1"/>
    <property type="molecule type" value="Genomic_DNA"/>
</dbReference>
<evidence type="ECO:0000256" key="1">
    <source>
        <dbReference type="SAM" id="MobiDB-lite"/>
    </source>
</evidence>
<dbReference type="PROSITE" id="PS50057">
    <property type="entry name" value="FERM_3"/>
    <property type="match status" value="1"/>
</dbReference>
<evidence type="ECO:0008006" key="7">
    <source>
        <dbReference type="Google" id="ProtNLM"/>
    </source>
</evidence>
<evidence type="ECO:0000259" key="2">
    <source>
        <dbReference type="PROSITE" id="PS50057"/>
    </source>
</evidence>
<dbReference type="Pfam" id="PF21989">
    <property type="entry name" value="RA_2"/>
    <property type="match status" value="1"/>
</dbReference>
<dbReference type="SUPFAM" id="SSF54236">
    <property type="entry name" value="Ubiquitin-like"/>
    <property type="match status" value="1"/>
</dbReference>
<dbReference type="InterPro" id="IPR019748">
    <property type="entry name" value="FERM_central"/>
</dbReference>
<feature type="domain" description="PDZ" evidence="3">
    <location>
        <begin position="52"/>
        <end position="129"/>
    </location>
</feature>
<dbReference type="SMART" id="SM00314">
    <property type="entry name" value="RA"/>
    <property type="match status" value="1"/>
</dbReference>
<dbReference type="Gene3D" id="1.20.80.10">
    <property type="match status" value="1"/>
</dbReference>
<gene>
    <name evidence="5" type="ORF">RUM44_013452</name>
</gene>
<dbReference type="InterPro" id="IPR000159">
    <property type="entry name" value="RA_dom"/>
</dbReference>
<dbReference type="InterPro" id="IPR000299">
    <property type="entry name" value="FERM_domain"/>
</dbReference>
<accession>A0ABR1BEJ4</accession>
<organism evidence="5 6">
    <name type="scientific">Polyplax serrata</name>
    <name type="common">Common mouse louse</name>
    <dbReference type="NCBI Taxonomy" id="468196"/>
    <lineage>
        <taxon>Eukaryota</taxon>
        <taxon>Metazoa</taxon>
        <taxon>Ecdysozoa</taxon>
        <taxon>Arthropoda</taxon>
        <taxon>Hexapoda</taxon>
        <taxon>Insecta</taxon>
        <taxon>Pterygota</taxon>
        <taxon>Neoptera</taxon>
        <taxon>Paraneoptera</taxon>
        <taxon>Psocodea</taxon>
        <taxon>Troctomorpha</taxon>
        <taxon>Phthiraptera</taxon>
        <taxon>Anoplura</taxon>
        <taxon>Polyplacidae</taxon>
        <taxon>Polyplax</taxon>
    </lineage>
</organism>
<dbReference type="PROSITE" id="PS50106">
    <property type="entry name" value="PDZ"/>
    <property type="match status" value="1"/>
</dbReference>
<dbReference type="SUPFAM" id="SSF47031">
    <property type="entry name" value="Second domain of FERM"/>
    <property type="match status" value="1"/>
</dbReference>
<dbReference type="CDD" id="cd06769">
    <property type="entry name" value="PDZ_FRMPD1_3_4-like"/>
    <property type="match status" value="1"/>
</dbReference>
<reference evidence="5 6" key="1">
    <citation type="submission" date="2023-09" db="EMBL/GenBank/DDBJ databases">
        <title>Genomes of two closely related lineages of the louse Polyplax serrata with different host specificities.</title>
        <authorList>
            <person name="Martinu J."/>
            <person name="Tarabai H."/>
            <person name="Stefka J."/>
            <person name="Hypsa V."/>
        </authorList>
    </citation>
    <scope>NUCLEOTIDE SEQUENCE [LARGE SCALE GENOMIC DNA]</scope>
    <source>
        <strain evidence="5">98ZLc_SE</strain>
    </source>
</reference>
<feature type="region of interest" description="Disordered" evidence="1">
    <location>
        <begin position="709"/>
        <end position="753"/>
    </location>
</feature>
<comment type="caution">
    <text evidence="5">The sequence shown here is derived from an EMBL/GenBank/DDBJ whole genome shotgun (WGS) entry which is preliminary data.</text>
</comment>